<accession>A0ABN9WDW3</accession>
<evidence type="ECO:0000313" key="1">
    <source>
        <dbReference type="EMBL" id="CAK0883287.1"/>
    </source>
</evidence>
<keyword evidence="2" id="KW-1185">Reference proteome</keyword>
<comment type="caution">
    <text evidence="1">The sequence shown here is derived from an EMBL/GenBank/DDBJ whole genome shotgun (WGS) entry which is preliminary data.</text>
</comment>
<protein>
    <submittedName>
        <fullName evidence="1">Uncharacterized protein</fullName>
    </submittedName>
</protein>
<sequence length="168" mass="18839">MRYTLASLSSEAGGLSGGDAWRPWAEWKARGPPRAVLLGGLKCRSFGDSTRFVVFRFRFEAYFDRHRGDAVVESVRRFYLSDADAGQRRQLDAIGACVPRECCFHQPQGSNASAMDGLRSVLFYFVFHFKIGLAPGEVVPEPVESDFEGIFTINLAEPDKAWVKCHRD</sequence>
<organism evidence="1 2">
    <name type="scientific">Prorocentrum cordatum</name>
    <dbReference type="NCBI Taxonomy" id="2364126"/>
    <lineage>
        <taxon>Eukaryota</taxon>
        <taxon>Sar</taxon>
        <taxon>Alveolata</taxon>
        <taxon>Dinophyceae</taxon>
        <taxon>Prorocentrales</taxon>
        <taxon>Prorocentraceae</taxon>
        <taxon>Prorocentrum</taxon>
    </lineage>
</organism>
<gene>
    <name evidence="1" type="ORF">PCOR1329_LOCUS65533</name>
</gene>
<proteinExistence type="predicted"/>
<dbReference type="EMBL" id="CAUYUJ010018394">
    <property type="protein sequence ID" value="CAK0883287.1"/>
    <property type="molecule type" value="Genomic_DNA"/>
</dbReference>
<name>A0ABN9WDW3_9DINO</name>
<evidence type="ECO:0000313" key="2">
    <source>
        <dbReference type="Proteomes" id="UP001189429"/>
    </source>
</evidence>
<dbReference type="Proteomes" id="UP001189429">
    <property type="component" value="Unassembled WGS sequence"/>
</dbReference>
<reference evidence="1" key="1">
    <citation type="submission" date="2023-10" db="EMBL/GenBank/DDBJ databases">
        <authorList>
            <person name="Chen Y."/>
            <person name="Shah S."/>
            <person name="Dougan E. K."/>
            <person name="Thang M."/>
            <person name="Chan C."/>
        </authorList>
    </citation>
    <scope>NUCLEOTIDE SEQUENCE [LARGE SCALE GENOMIC DNA]</scope>
</reference>